<dbReference type="Proteomes" id="UP000800035">
    <property type="component" value="Unassembled WGS sequence"/>
</dbReference>
<dbReference type="EMBL" id="ML976983">
    <property type="protein sequence ID" value="KAF1960344.1"/>
    <property type="molecule type" value="Genomic_DNA"/>
</dbReference>
<accession>A0A6A5U6N5</accession>
<evidence type="ECO:0000313" key="2">
    <source>
        <dbReference type="EMBL" id="KAF1960344.1"/>
    </source>
</evidence>
<dbReference type="PANTHER" id="PTHR21521:SF0">
    <property type="entry name" value="AMUN, ISOFORM A"/>
    <property type="match status" value="1"/>
</dbReference>
<dbReference type="AlphaFoldDB" id="A0A6A5U6N5"/>
<feature type="compositionally biased region" description="Low complexity" evidence="1">
    <location>
        <begin position="50"/>
        <end position="67"/>
    </location>
</feature>
<feature type="compositionally biased region" description="Basic and acidic residues" evidence="1">
    <location>
        <begin position="233"/>
        <end position="261"/>
    </location>
</feature>
<feature type="region of interest" description="Disordered" evidence="1">
    <location>
        <begin position="46"/>
        <end position="67"/>
    </location>
</feature>
<reference evidence="2" key="1">
    <citation type="journal article" date="2020" name="Stud. Mycol.">
        <title>101 Dothideomycetes genomes: a test case for predicting lifestyles and emergence of pathogens.</title>
        <authorList>
            <person name="Haridas S."/>
            <person name="Albert R."/>
            <person name="Binder M."/>
            <person name="Bloem J."/>
            <person name="Labutti K."/>
            <person name="Salamov A."/>
            <person name="Andreopoulos B."/>
            <person name="Baker S."/>
            <person name="Barry K."/>
            <person name="Bills G."/>
            <person name="Bluhm B."/>
            <person name="Cannon C."/>
            <person name="Castanera R."/>
            <person name="Culley D."/>
            <person name="Daum C."/>
            <person name="Ezra D."/>
            <person name="Gonzalez J."/>
            <person name="Henrissat B."/>
            <person name="Kuo A."/>
            <person name="Liang C."/>
            <person name="Lipzen A."/>
            <person name="Lutzoni F."/>
            <person name="Magnuson J."/>
            <person name="Mondo S."/>
            <person name="Nolan M."/>
            <person name="Ohm R."/>
            <person name="Pangilinan J."/>
            <person name="Park H.-J."/>
            <person name="Ramirez L."/>
            <person name="Alfaro M."/>
            <person name="Sun H."/>
            <person name="Tritt A."/>
            <person name="Yoshinaga Y."/>
            <person name="Zwiers L.-H."/>
            <person name="Turgeon B."/>
            <person name="Goodwin S."/>
            <person name="Spatafora J."/>
            <person name="Crous P."/>
            <person name="Grigoriev I."/>
        </authorList>
    </citation>
    <scope>NUCLEOTIDE SEQUENCE</scope>
    <source>
        <strain evidence="2">CBS 675.92</strain>
    </source>
</reference>
<evidence type="ECO:0000256" key="1">
    <source>
        <dbReference type="SAM" id="MobiDB-lite"/>
    </source>
</evidence>
<dbReference type="OrthoDB" id="8249012at2759"/>
<gene>
    <name evidence="2" type="ORF">CC80DRAFT_383232</name>
</gene>
<proteinExistence type="predicted"/>
<sequence length="289" mass="31919">MPPLTPTIISKSAFLQTLSRYPSTVPAKLHDLDEQRYTSIPALVTARRQSSNTATTTNNDNNNSSSSSAYLTKLEVLNLVEWKLKHGTFRPKLLQLVASNAESLVEDTTREAFSTLSSSSSPMTTSEDILAALKILTALKGVGPATASLFLSVYEPERVPFFSDELFRWVMWEEPISPVSLPSWKRGIKYTAKEYAEVVGRVEAVRERLGVRAVECERVAWVLGREGVNVGGGRDEEGERDKDGEVEAKIEEGESKAEGKVERKKGTKRKAASEGKAAIEGTRRSSRRK</sequence>
<protein>
    <submittedName>
        <fullName evidence="2">Uncharacterized protein</fullName>
    </submittedName>
</protein>
<organism evidence="2 3">
    <name type="scientific">Byssothecium circinans</name>
    <dbReference type="NCBI Taxonomy" id="147558"/>
    <lineage>
        <taxon>Eukaryota</taxon>
        <taxon>Fungi</taxon>
        <taxon>Dikarya</taxon>
        <taxon>Ascomycota</taxon>
        <taxon>Pezizomycotina</taxon>
        <taxon>Dothideomycetes</taxon>
        <taxon>Pleosporomycetidae</taxon>
        <taxon>Pleosporales</taxon>
        <taxon>Massarineae</taxon>
        <taxon>Massarinaceae</taxon>
        <taxon>Byssothecium</taxon>
    </lineage>
</organism>
<evidence type="ECO:0000313" key="3">
    <source>
        <dbReference type="Proteomes" id="UP000800035"/>
    </source>
</evidence>
<keyword evidence="3" id="KW-1185">Reference proteome</keyword>
<feature type="region of interest" description="Disordered" evidence="1">
    <location>
        <begin position="232"/>
        <end position="289"/>
    </location>
</feature>
<name>A0A6A5U6N5_9PLEO</name>
<dbReference type="PANTHER" id="PTHR21521">
    <property type="entry name" value="AMUN, ISOFORM A"/>
    <property type="match status" value="1"/>
</dbReference>
<feature type="non-terminal residue" evidence="2">
    <location>
        <position position="289"/>
    </location>
</feature>